<keyword evidence="2" id="KW-1185">Reference proteome</keyword>
<dbReference type="RefSeq" id="WP_271147558.1">
    <property type="nucleotide sequence ID" value="NZ_CP115859.1"/>
</dbReference>
<name>A0ABY7QIH9_9FLAO</name>
<proteinExistence type="predicted"/>
<reference evidence="1 2" key="1">
    <citation type="submission" date="2023-01" db="EMBL/GenBank/DDBJ databases">
        <title>Complete genome of Chryseobacterium camelliae VAN22-5A.</title>
        <authorList>
            <person name="Zong G."/>
            <person name="Cao G."/>
        </authorList>
    </citation>
    <scope>NUCLEOTIDE SEQUENCE [LARGE SCALE GENOMIC DNA]</scope>
    <source>
        <strain evidence="1 2">VAN22-5A</strain>
    </source>
</reference>
<dbReference type="Proteomes" id="UP001210978">
    <property type="component" value="Chromosome"/>
</dbReference>
<evidence type="ECO:0000313" key="1">
    <source>
        <dbReference type="EMBL" id="WBV59154.1"/>
    </source>
</evidence>
<protein>
    <recommendedName>
        <fullName evidence="3">TonB C-terminal domain-containing protein</fullName>
    </recommendedName>
</protein>
<organism evidence="1 2">
    <name type="scientific">Chryseobacterium camelliae</name>
    <dbReference type="NCBI Taxonomy" id="1265445"/>
    <lineage>
        <taxon>Bacteria</taxon>
        <taxon>Pseudomonadati</taxon>
        <taxon>Bacteroidota</taxon>
        <taxon>Flavobacteriia</taxon>
        <taxon>Flavobacteriales</taxon>
        <taxon>Weeksellaceae</taxon>
        <taxon>Chryseobacterium group</taxon>
        <taxon>Chryseobacterium</taxon>
    </lineage>
</organism>
<dbReference type="EMBL" id="CP115859">
    <property type="protein sequence ID" value="WBV59154.1"/>
    <property type="molecule type" value="Genomic_DNA"/>
</dbReference>
<evidence type="ECO:0008006" key="3">
    <source>
        <dbReference type="Google" id="ProtNLM"/>
    </source>
</evidence>
<sequence>MIRNLFLLMLLGLMNVLYAQTEVLERYPYGQDFYAGGMNQLKKEMVKIVKEQNLAPCEGYEKYYMPIVVYENATINYVKDFDTLEIQKNKCAFDFGRKIIPHLKRWIPAKENGKFIAAITKVEIQPFFLINSREDPSKNEIKNPVYIKGMRRFSDEVSSIFARKIKKNEDKRSFLAFVVNEKGEMQDFKVGGDYTESEKNDIIRELSKIKGKWTPATFNGIPLKYRLVQPLAQEFDLQMHIKDTQNSIEQGLNDRYR</sequence>
<gene>
    <name evidence="1" type="ORF">PFY12_08760</name>
</gene>
<accession>A0ABY7QIH9</accession>
<evidence type="ECO:0000313" key="2">
    <source>
        <dbReference type="Proteomes" id="UP001210978"/>
    </source>
</evidence>